<dbReference type="PATRIC" id="fig|1489064.4.peg.120"/>
<dbReference type="InterPro" id="IPR036111">
    <property type="entry name" value="Mal/L-sulfo/L-lacto_DH-like_sf"/>
</dbReference>
<dbReference type="EMBL" id="LAQL01000010">
    <property type="protein sequence ID" value="KLN59834.1"/>
    <property type="molecule type" value="Genomic_DNA"/>
</dbReference>
<dbReference type="Proteomes" id="UP000035444">
    <property type="component" value="Unassembled WGS sequence"/>
</dbReference>
<keyword evidence="2" id="KW-0560">Oxidoreductase</keyword>
<dbReference type="Gene3D" id="3.30.1370.60">
    <property type="entry name" value="Hypothetical oxidoreductase yiak, domain 2"/>
    <property type="match status" value="1"/>
</dbReference>
<dbReference type="InterPro" id="IPR043143">
    <property type="entry name" value="Mal/L-sulf/L-lact_DH-like_NADP"/>
</dbReference>
<gene>
    <name evidence="3" type="ORF">WH96_15745</name>
</gene>
<dbReference type="OrthoDB" id="9811519at2"/>
<reference evidence="3 4" key="1">
    <citation type="submission" date="2015-03" db="EMBL/GenBank/DDBJ databases">
        <title>Genome Sequence of Kiloniella spongiae MEBiC09566, isolated from a marine sponge.</title>
        <authorList>
            <person name="Shao Z."/>
            <person name="Wang L."/>
            <person name="Li X."/>
        </authorList>
    </citation>
    <scope>NUCLEOTIDE SEQUENCE [LARGE SCALE GENOMIC DNA]</scope>
    <source>
        <strain evidence="3 4">MEBiC09566</strain>
    </source>
</reference>
<dbReference type="SUPFAM" id="SSF89733">
    <property type="entry name" value="L-sulfolactate dehydrogenase-like"/>
    <property type="match status" value="1"/>
</dbReference>
<evidence type="ECO:0000256" key="2">
    <source>
        <dbReference type="ARBA" id="ARBA00023002"/>
    </source>
</evidence>
<evidence type="ECO:0000313" key="3">
    <source>
        <dbReference type="EMBL" id="KLN59834.1"/>
    </source>
</evidence>
<dbReference type="PANTHER" id="PTHR11091:SF0">
    <property type="entry name" value="MALATE DEHYDROGENASE"/>
    <property type="match status" value="1"/>
</dbReference>
<protein>
    <submittedName>
        <fullName evidence="3">Sulfolactate dehydrogenase</fullName>
    </submittedName>
</protein>
<sequence>MVETVTMSVAEIEAFALKALIAAGTTEANAASLARSVAATEQDGIASHGLAYVPTYCLHVECGKVDGAAVPELDVIRPGLAIADAKTGFAHPAIDLGFEWLLKAAREQGIAALGLRNSYNCGILGYHTDRLASHGLLGIGFTNAPASVAPVGGKKAVVGTNPFSVAVPGAAGETRILIDQSASVIAKSEVMKHAREGKAIPEGWALGPDGEPTTDPDVALKGTMIPSGSYKGFGTALMVELMAAAMTGATLGIDASPFSGPVGGPPKTGQFFIAIDPELSSGGAFSQRVDHLIEAIVGQDGARLHGAERFEARVDADKNGVAVNAAIVEKVKEWADR</sequence>
<accession>A0A0H2MB97</accession>
<comment type="similarity">
    <text evidence="1">Belongs to the LDH2/MDH2 oxidoreductase family.</text>
</comment>
<dbReference type="InterPro" id="IPR003767">
    <property type="entry name" value="Malate/L-lactate_DH-like"/>
</dbReference>
<dbReference type="STRING" id="1489064.WH96_15745"/>
<evidence type="ECO:0000256" key="1">
    <source>
        <dbReference type="ARBA" id="ARBA00006056"/>
    </source>
</evidence>
<dbReference type="AlphaFoldDB" id="A0A0H2MB97"/>
<comment type="caution">
    <text evidence="3">The sequence shown here is derived from an EMBL/GenBank/DDBJ whole genome shotgun (WGS) entry which is preliminary data.</text>
</comment>
<organism evidence="3 4">
    <name type="scientific">Kiloniella spongiae</name>
    <dbReference type="NCBI Taxonomy" id="1489064"/>
    <lineage>
        <taxon>Bacteria</taxon>
        <taxon>Pseudomonadati</taxon>
        <taxon>Pseudomonadota</taxon>
        <taxon>Alphaproteobacteria</taxon>
        <taxon>Rhodospirillales</taxon>
        <taxon>Kiloniellaceae</taxon>
        <taxon>Kiloniella</taxon>
    </lineage>
</organism>
<dbReference type="GO" id="GO:0016491">
    <property type="term" value="F:oxidoreductase activity"/>
    <property type="evidence" value="ECO:0007669"/>
    <property type="project" value="UniProtKB-KW"/>
</dbReference>
<keyword evidence="4" id="KW-1185">Reference proteome</keyword>
<dbReference type="Gene3D" id="1.10.1530.10">
    <property type="match status" value="1"/>
</dbReference>
<dbReference type="RefSeq" id="WP_047765165.1">
    <property type="nucleotide sequence ID" value="NZ_LAQL01000010.1"/>
</dbReference>
<dbReference type="PANTHER" id="PTHR11091">
    <property type="entry name" value="OXIDOREDUCTASE-RELATED"/>
    <property type="match status" value="1"/>
</dbReference>
<evidence type="ECO:0000313" key="4">
    <source>
        <dbReference type="Proteomes" id="UP000035444"/>
    </source>
</evidence>
<proteinExistence type="inferred from homology"/>
<dbReference type="InterPro" id="IPR043144">
    <property type="entry name" value="Mal/L-sulf/L-lact_DH-like_ah"/>
</dbReference>
<name>A0A0H2MB97_9PROT</name>
<dbReference type="Pfam" id="PF02615">
    <property type="entry name" value="Ldh_2"/>
    <property type="match status" value="1"/>
</dbReference>